<name>A0AAV2EYX7_9ROSI</name>
<feature type="domain" description="Poor homologous synapsis 1 PH" evidence="1">
    <location>
        <begin position="22"/>
        <end position="150"/>
    </location>
</feature>
<accession>A0AAV2EYX7</accession>
<dbReference type="EMBL" id="OZ034818">
    <property type="protein sequence ID" value="CAL1390530.1"/>
    <property type="molecule type" value="Genomic_DNA"/>
</dbReference>
<evidence type="ECO:0000313" key="2">
    <source>
        <dbReference type="EMBL" id="CAL1390530.1"/>
    </source>
</evidence>
<organism evidence="2 3">
    <name type="scientific">Linum trigynum</name>
    <dbReference type="NCBI Taxonomy" id="586398"/>
    <lineage>
        <taxon>Eukaryota</taxon>
        <taxon>Viridiplantae</taxon>
        <taxon>Streptophyta</taxon>
        <taxon>Embryophyta</taxon>
        <taxon>Tracheophyta</taxon>
        <taxon>Spermatophyta</taxon>
        <taxon>Magnoliopsida</taxon>
        <taxon>eudicotyledons</taxon>
        <taxon>Gunneridae</taxon>
        <taxon>Pentapetalae</taxon>
        <taxon>rosids</taxon>
        <taxon>fabids</taxon>
        <taxon>Malpighiales</taxon>
        <taxon>Linaceae</taxon>
        <taxon>Linum</taxon>
    </lineage>
</organism>
<sequence length="282" mass="30716">MAGTSGPIPNPKYEFDTPITAQWLIHYSRFFNFPSLHQAASSGSKRRKKNTSGTWLSSASMACLQLLQHQADGVLLVSSQGKIYEQHRISKLQFSWPQVSCLDICPLRGSRAVFASYGDNMDQVQKFAMRFLSSSDAQAFMCSVKTSLNAVTSGITGARVGSELLSTSNFLSSDGISDSTSQDMSNLNPVGNYWPEMQLASDHKYTQYTDGTHSTHHSVAGATPAPPSLTTHLPDTCNDGHRELLNVPELFYPIHKSTEQAAVADPCFFGMLTGLEVMAAHG</sequence>
<dbReference type="Pfam" id="PF25349">
    <property type="entry name" value="PH_PHS1"/>
    <property type="match status" value="1"/>
</dbReference>
<gene>
    <name evidence="2" type="ORF">LTRI10_LOCUS31310</name>
</gene>
<evidence type="ECO:0000313" key="3">
    <source>
        <dbReference type="Proteomes" id="UP001497516"/>
    </source>
</evidence>
<reference evidence="2 3" key="1">
    <citation type="submission" date="2024-04" db="EMBL/GenBank/DDBJ databases">
        <authorList>
            <person name="Fracassetti M."/>
        </authorList>
    </citation>
    <scope>NUCLEOTIDE SEQUENCE [LARGE SCALE GENOMIC DNA]</scope>
</reference>
<evidence type="ECO:0000259" key="1">
    <source>
        <dbReference type="Pfam" id="PF25349"/>
    </source>
</evidence>
<dbReference type="Proteomes" id="UP001497516">
    <property type="component" value="Chromosome 5"/>
</dbReference>
<dbReference type="AlphaFoldDB" id="A0AAV2EYX7"/>
<keyword evidence="3" id="KW-1185">Reference proteome</keyword>
<dbReference type="InterPro" id="IPR057619">
    <property type="entry name" value="PH_PHS1"/>
</dbReference>
<proteinExistence type="predicted"/>
<protein>
    <recommendedName>
        <fullName evidence="1">Poor homologous synapsis 1 PH domain-containing protein</fullName>
    </recommendedName>
</protein>